<dbReference type="KEGG" id="bex:A11Q_1866"/>
<keyword evidence="3 12" id="KW-0812">Transmembrane</keyword>
<keyword evidence="5 12" id="KW-0547">Nucleotide-binding</keyword>
<dbReference type="HOGENOM" id="CLU_001771_6_4_7"/>
<evidence type="ECO:0000256" key="3">
    <source>
        <dbReference type="ARBA" id="ARBA00022692"/>
    </source>
</evidence>
<dbReference type="InterPro" id="IPR059000">
    <property type="entry name" value="ATPase_P-type_domA"/>
</dbReference>
<dbReference type="Pfam" id="PF00403">
    <property type="entry name" value="HMA"/>
    <property type="match status" value="1"/>
</dbReference>
<evidence type="ECO:0000313" key="15">
    <source>
        <dbReference type="EMBL" id="AGH96082.1"/>
    </source>
</evidence>
<dbReference type="Gene3D" id="3.40.50.1000">
    <property type="entry name" value="HAD superfamily/HAD-like"/>
    <property type="match status" value="1"/>
</dbReference>
<dbReference type="InterPro" id="IPR023214">
    <property type="entry name" value="HAD_sf"/>
</dbReference>
<feature type="transmembrane region" description="Helical" evidence="12">
    <location>
        <begin position="739"/>
        <end position="761"/>
    </location>
</feature>
<dbReference type="PROSITE" id="PS50846">
    <property type="entry name" value="HMA_2"/>
    <property type="match status" value="1"/>
</dbReference>
<dbReference type="InterPro" id="IPR001757">
    <property type="entry name" value="P_typ_ATPase"/>
</dbReference>
<feature type="transmembrane region" description="Helical" evidence="12">
    <location>
        <begin position="370"/>
        <end position="390"/>
    </location>
</feature>
<dbReference type="EC" id="7.2.2.12" evidence="10"/>
<sequence length="772" mass="82987">MKHDDDNNCCSSHKKSSPTSDQHSHQHGHDHSHDQSHHDHDHTDSPKTESSFQYDRNLTSSQTSKFSVSGMDCADEISAIQKSLNHPLVSGVSANLMTSEVSITHSPEMNTADLKGLIEKAGVRVVSSSQLTRSFFQENKMRLTLVTVSGLFVSIGLIANLILNLSEPIVFTLFLLATLSGGALVFPKAWRSLRNKNFDMNVLMTIATVGAFLIQEYSEGATVVFLFSLAEMLEAFSVSRARKAIREVLSITPKTALVKNGEQTSAVPIEQVKVGSLILVRAGDNIPLDGRVVEGESYVNQAPLTGESQPIVRKKGDLVLAGTINESGSLVIEVSHEFQDTKIAQVIRLIEEAQAQKAPSQVFVDRFSRIYTPVVTVVALLVFLVPPLLFSSDWATWAYRSLVFLVIACPCALVIATPVSIVSSLTALARKGVLVKGGRFLEELGRLKALAVDKTGTITEGKPRVVSVKRFGHLSDSEFYNVVLSLESQSSHPLAKAAVEFALEKQATSLTADQYQVIAGKGVEATINNHNYFAGNHNMAHALGVCTPELENYLQELEHNAQSVVIFGHRPHAQCDGEVMGVLALADSPRPQVHKAIQNLHAVGIEKISMLSGDNQRTAEAIAKSVGIDEVAGDLLPADKVAEVTSLLQRFDHVAMIGDGINDAPALAKASVGIAMGAAGTDAAIETADIALMTDDLNQLPAAIQHGRFTLSVIRFNIGFALAVKAVFLVLGAAGISNLWLAVAADMGASLLVIANSMRLLKVQDISSRLNV</sequence>
<dbReference type="InterPro" id="IPR008250">
    <property type="entry name" value="ATPase_P-typ_transduc_dom_A_sf"/>
</dbReference>
<dbReference type="InterPro" id="IPR018303">
    <property type="entry name" value="ATPase_P-typ_P_site"/>
</dbReference>
<keyword evidence="8 12" id="KW-1133">Transmembrane helix</keyword>
<organism evidence="15 16">
    <name type="scientific">Pseudobdellovibrio exovorus JSS</name>
    <dbReference type="NCBI Taxonomy" id="1184267"/>
    <lineage>
        <taxon>Bacteria</taxon>
        <taxon>Pseudomonadati</taxon>
        <taxon>Bdellovibrionota</taxon>
        <taxon>Bdellovibrionia</taxon>
        <taxon>Bdellovibrionales</taxon>
        <taxon>Pseudobdellovibrionaceae</taxon>
        <taxon>Pseudobdellovibrio</taxon>
    </lineage>
</organism>
<dbReference type="Gene3D" id="2.70.150.10">
    <property type="entry name" value="Calcium-transporting ATPase, cytoplasmic transduction domain A"/>
    <property type="match status" value="1"/>
</dbReference>
<dbReference type="FunFam" id="2.70.150.10:FF:000002">
    <property type="entry name" value="Copper-transporting ATPase 1, putative"/>
    <property type="match status" value="1"/>
</dbReference>
<dbReference type="PANTHER" id="PTHR48085">
    <property type="entry name" value="CADMIUM/ZINC-TRANSPORTING ATPASE HMA2-RELATED"/>
    <property type="match status" value="1"/>
</dbReference>
<dbReference type="NCBIfam" id="TIGR01494">
    <property type="entry name" value="ATPase_P-type"/>
    <property type="match status" value="1"/>
</dbReference>
<reference evidence="15 16" key="1">
    <citation type="journal article" date="2013" name="ISME J.">
        <title>By their genes ye shall know them: genomic signatures of predatory bacteria.</title>
        <authorList>
            <person name="Pasternak Z."/>
            <person name="Pietrokovski S."/>
            <person name="Rotem O."/>
            <person name="Gophna U."/>
            <person name="Lurie-Weinberger M.N."/>
            <person name="Jurkevitch E."/>
        </authorList>
    </citation>
    <scope>NUCLEOTIDE SEQUENCE [LARGE SCALE GENOMIC DNA]</scope>
    <source>
        <strain evidence="15 16">JSS</strain>
    </source>
</reference>
<feature type="transmembrane region" description="Helical" evidence="12">
    <location>
        <begin position="402"/>
        <end position="429"/>
    </location>
</feature>
<dbReference type="Pfam" id="PF00702">
    <property type="entry name" value="Hydrolase"/>
    <property type="match status" value="1"/>
</dbReference>
<dbReference type="STRING" id="1184267.A11Q_1866"/>
<dbReference type="PATRIC" id="fig|1184267.3.peg.1889"/>
<dbReference type="SUPFAM" id="SSF56784">
    <property type="entry name" value="HAD-like"/>
    <property type="match status" value="1"/>
</dbReference>
<evidence type="ECO:0000256" key="11">
    <source>
        <dbReference type="ARBA" id="ARBA00047308"/>
    </source>
</evidence>
<dbReference type="Proteomes" id="UP000012040">
    <property type="component" value="Chromosome"/>
</dbReference>
<dbReference type="PRINTS" id="PR00119">
    <property type="entry name" value="CATATPASE"/>
</dbReference>
<dbReference type="Pfam" id="PF00122">
    <property type="entry name" value="E1-E2_ATPase"/>
    <property type="match status" value="1"/>
</dbReference>
<dbReference type="PROSITE" id="PS00154">
    <property type="entry name" value="ATPASE_E1_E2"/>
    <property type="match status" value="1"/>
</dbReference>
<dbReference type="InterPro" id="IPR044492">
    <property type="entry name" value="P_typ_ATPase_HD_dom"/>
</dbReference>
<evidence type="ECO:0000256" key="13">
    <source>
        <dbReference type="SAM" id="MobiDB-lite"/>
    </source>
</evidence>
<dbReference type="NCBIfam" id="TIGR01511">
    <property type="entry name" value="ATPase-IB1_Cu"/>
    <property type="match status" value="1"/>
</dbReference>
<keyword evidence="12" id="KW-1003">Cell membrane</keyword>
<dbReference type="InterPro" id="IPR036412">
    <property type="entry name" value="HAD-like_sf"/>
</dbReference>
<evidence type="ECO:0000256" key="7">
    <source>
        <dbReference type="ARBA" id="ARBA00022967"/>
    </source>
</evidence>
<comment type="similarity">
    <text evidence="2 12">Belongs to the cation transport ATPase (P-type) (TC 3.A.3) family. Type IB subfamily.</text>
</comment>
<keyword evidence="7" id="KW-1278">Translocase</keyword>
<comment type="subcellular location">
    <subcellularLocation>
        <location evidence="12">Cell membrane</location>
    </subcellularLocation>
    <subcellularLocation>
        <location evidence="1">Membrane</location>
        <topology evidence="1">Multi-pass membrane protein</topology>
    </subcellularLocation>
</comment>
<feature type="transmembrane region" description="Helical" evidence="12">
    <location>
        <begin position="713"/>
        <end position="733"/>
    </location>
</feature>
<dbReference type="InterPro" id="IPR023298">
    <property type="entry name" value="ATPase_P-typ_TM_dom_sf"/>
</dbReference>
<dbReference type="PROSITE" id="PS01229">
    <property type="entry name" value="COF_2"/>
    <property type="match status" value="1"/>
</dbReference>
<dbReference type="SFLD" id="SFLDS00003">
    <property type="entry name" value="Haloacid_Dehalogenase"/>
    <property type="match status" value="1"/>
</dbReference>
<dbReference type="GO" id="GO:0046872">
    <property type="term" value="F:metal ion binding"/>
    <property type="evidence" value="ECO:0007669"/>
    <property type="project" value="UniProtKB-KW"/>
</dbReference>
<evidence type="ECO:0000256" key="4">
    <source>
        <dbReference type="ARBA" id="ARBA00022723"/>
    </source>
</evidence>
<dbReference type="RefSeq" id="WP_015470572.1">
    <property type="nucleotide sequence ID" value="NC_020813.1"/>
</dbReference>
<dbReference type="PRINTS" id="PR00941">
    <property type="entry name" value="CDATPASE"/>
</dbReference>
<dbReference type="PANTHER" id="PTHR48085:SF5">
    <property type="entry name" value="CADMIUM_ZINC-TRANSPORTING ATPASE HMA4-RELATED"/>
    <property type="match status" value="1"/>
</dbReference>
<dbReference type="eggNOG" id="COG2217">
    <property type="taxonomic scope" value="Bacteria"/>
</dbReference>
<dbReference type="EMBL" id="CP003537">
    <property type="protein sequence ID" value="AGH96082.1"/>
    <property type="molecule type" value="Genomic_DNA"/>
</dbReference>
<evidence type="ECO:0000256" key="6">
    <source>
        <dbReference type="ARBA" id="ARBA00022840"/>
    </source>
</evidence>
<dbReference type="OrthoDB" id="9814270at2"/>
<keyword evidence="6 12" id="KW-0067">ATP-binding</keyword>
<feature type="region of interest" description="Disordered" evidence="13">
    <location>
        <begin position="1"/>
        <end position="55"/>
    </location>
</feature>
<accession>M4V9L5</accession>
<dbReference type="GO" id="GO:0005524">
    <property type="term" value="F:ATP binding"/>
    <property type="evidence" value="ECO:0007669"/>
    <property type="project" value="UniProtKB-UniRule"/>
</dbReference>
<feature type="transmembrane region" description="Helical" evidence="12">
    <location>
        <begin position="169"/>
        <end position="186"/>
    </location>
</feature>
<protein>
    <recommendedName>
        <fullName evidence="10">P-type Zn(2+) transporter</fullName>
        <ecNumber evidence="10">7.2.2.12</ecNumber>
    </recommendedName>
</protein>
<dbReference type="SUPFAM" id="SSF81653">
    <property type="entry name" value="Calcium ATPase, transduction domain A"/>
    <property type="match status" value="1"/>
</dbReference>
<evidence type="ECO:0000256" key="10">
    <source>
        <dbReference type="ARBA" id="ARBA00039097"/>
    </source>
</evidence>
<dbReference type="SUPFAM" id="SSF81665">
    <property type="entry name" value="Calcium ATPase, transmembrane domain M"/>
    <property type="match status" value="1"/>
</dbReference>
<gene>
    <name evidence="15" type="ORF">A11Q_1866</name>
</gene>
<dbReference type="InterPro" id="IPR006121">
    <property type="entry name" value="HMA_dom"/>
</dbReference>
<dbReference type="Gene3D" id="3.40.1110.10">
    <property type="entry name" value="Calcium-transporting ATPase, cytoplasmic domain N"/>
    <property type="match status" value="1"/>
</dbReference>
<evidence type="ECO:0000256" key="12">
    <source>
        <dbReference type="RuleBase" id="RU362081"/>
    </source>
</evidence>
<dbReference type="NCBIfam" id="TIGR01525">
    <property type="entry name" value="ATPase-IB_hvy"/>
    <property type="match status" value="1"/>
</dbReference>
<dbReference type="SFLD" id="SFLDG00002">
    <property type="entry name" value="C1.7:_P-type_atpase_like"/>
    <property type="match status" value="1"/>
</dbReference>
<dbReference type="InterPro" id="IPR023299">
    <property type="entry name" value="ATPase_P-typ_cyto_dom_N"/>
</dbReference>
<dbReference type="SUPFAM" id="SSF55008">
    <property type="entry name" value="HMA, heavy metal-associated domain"/>
    <property type="match status" value="1"/>
</dbReference>
<evidence type="ECO:0000256" key="2">
    <source>
        <dbReference type="ARBA" id="ARBA00006024"/>
    </source>
</evidence>
<feature type="domain" description="HMA" evidence="14">
    <location>
        <begin position="62"/>
        <end position="126"/>
    </location>
</feature>
<dbReference type="GO" id="GO:0005886">
    <property type="term" value="C:plasma membrane"/>
    <property type="evidence" value="ECO:0007669"/>
    <property type="project" value="UniProtKB-SubCell"/>
</dbReference>
<name>M4V9L5_9BACT</name>
<keyword evidence="16" id="KW-1185">Reference proteome</keyword>
<dbReference type="InterPro" id="IPR027256">
    <property type="entry name" value="P-typ_ATPase_IB"/>
</dbReference>
<proteinExistence type="inferred from homology"/>
<feature type="transmembrane region" description="Helical" evidence="12">
    <location>
        <begin position="143"/>
        <end position="163"/>
    </location>
</feature>
<dbReference type="CDD" id="cd00371">
    <property type="entry name" value="HMA"/>
    <property type="match status" value="1"/>
</dbReference>
<comment type="catalytic activity">
    <reaction evidence="11">
        <text>Zn(2+)(in) + ATP + H2O = Zn(2+)(out) + ADP + phosphate + H(+)</text>
        <dbReference type="Rhea" id="RHEA:20621"/>
        <dbReference type="ChEBI" id="CHEBI:15377"/>
        <dbReference type="ChEBI" id="CHEBI:15378"/>
        <dbReference type="ChEBI" id="CHEBI:29105"/>
        <dbReference type="ChEBI" id="CHEBI:30616"/>
        <dbReference type="ChEBI" id="CHEBI:43474"/>
        <dbReference type="ChEBI" id="CHEBI:456216"/>
        <dbReference type="EC" id="7.2.2.12"/>
    </reaction>
</comment>
<evidence type="ECO:0000313" key="16">
    <source>
        <dbReference type="Proteomes" id="UP000012040"/>
    </source>
</evidence>
<evidence type="ECO:0000259" key="14">
    <source>
        <dbReference type="PROSITE" id="PS50846"/>
    </source>
</evidence>
<evidence type="ECO:0000256" key="9">
    <source>
        <dbReference type="ARBA" id="ARBA00023136"/>
    </source>
</evidence>
<dbReference type="GO" id="GO:0016463">
    <property type="term" value="F:P-type zinc transporter activity"/>
    <property type="evidence" value="ECO:0007669"/>
    <property type="project" value="UniProtKB-EC"/>
</dbReference>
<feature type="compositionally biased region" description="Basic and acidic residues" evidence="13">
    <location>
        <begin position="22"/>
        <end position="47"/>
    </location>
</feature>
<dbReference type="InterPro" id="IPR036163">
    <property type="entry name" value="HMA_dom_sf"/>
</dbReference>
<dbReference type="GO" id="GO:0016887">
    <property type="term" value="F:ATP hydrolysis activity"/>
    <property type="evidence" value="ECO:0007669"/>
    <property type="project" value="InterPro"/>
</dbReference>
<evidence type="ECO:0000256" key="5">
    <source>
        <dbReference type="ARBA" id="ARBA00022741"/>
    </source>
</evidence>
<dbReference type="Gene3D" id="3.30.70.100">
    <property type="match status" value="1"/>
</dbReference>
<keyword evidence="4 12" id="KW-0479">Metal-binding</keyword>
<evidence type="ECO:0000256" key="8">
    <source>
        <dbReference type="ARBA" id="ARBA00022989"/>
    </source>
</evidence>
<keyword evidence="9 12" id="KW-0472">Membrane</keyword>
<evidence type="ECO:0000256" key="1">
    <source>
        <dbReference type="ARBA" id="ARBA00004141"/>
    </source>
</evidence>
<dbReference type="SFLD" id="SFLDF00027">
    <property type="entry name" value="p-type_atpase"/>
    <property type="match status" value="1"/>
</dbReference>
<dbReference type="AlphaFoldDB" id="M4V9L5"/>
<dbReference type="InterPro" id="IPR051014">
    <property type="entry name" value="Cation_Transport_ATPase_IB"/>
</dbReference>